<dbReference type="Pfam" id="PF04607">
    <property type="entry name" value="RelA_SpoT"/>
    <property type="match status" value="1"/>
</dbReference>
<gene>
    <name evidence="2" type="ORF">ABUW_0769</name>
</gene>
<dbReference type="InterPro" id="IPR043519">
    <property type="entry name" value="NT_sf"/>
</dbReference>
<evidence type="ECO:0000259" key="1">
    <source>
        <dbReference type="SMART" id="SM00954"/>
    </source>
</evidence>
<dbReference type="CDD" id="cd05399">
    <property type="entry name" value="NT_Rel-Spo_like"/>
    <property type="match status" value="1"/>
</dbReference>
<dbReference type="SMART" id="SM00954">
    <property type="entry name" value="RelA_SpoT"/>
    <property type="match status" value="1"/>
</dbReference>
<dbReference type="Proteomes" id="UP000032746">
    <property type="component" value="Chromosome"/>
</dbReference>
<protein>
    <recommendedName>
        <fullName evidence="1">RelA/SpoT domain-containing protein</fullName>
    </recommendedName>
</protein>
<evidence type="ECO:0000313" key="2">
    <source>
        <dbReference type="EMBL" id="AKA30531.1"/>
    </source>
</evidence>
<dbReference type="PANTHER" id="PTHR47837:SF1">
    <property type="entry name" value="GTP PYROPHOSPHOKINASE YJBM"/>
    <property type="match status" value="1"/>
</dbReference>
<reference evidence="2 3" key="1">
    <citation type="journal article" date="2015" name="J. Bacteriol.">
        <title>Resources for Genetic and Genomic Analysis of Emerging Pathogen Acinetobacter baumannii.</title>
        <authorList>
            <person name="Gallagher L.A."/>
            <person name="Ramage E."/>
            <person name="Weiss E.J."/>
            <person name="Radey M."/>
            <person name="Hayden H.S."/>
            <person name="Held K.G."/>
            <person name="Huse H.K."/>
            <person name="Zurawski D.V."/>
            <person name="Brittnacher M.J."/>
            <person name="Manoil C."/>
        </authorList>
    </citation>
    <scope>NUCLEOTIDE SEQUENCE [LARGE SCALE GENOMIC DNA]</scope>
    <source>
        <strain evidence="2 3">AB5075-UW</strain>
    </source>
</reference>
<organism evidence="2 3">
    <name type="scientific">Acinetobacter baumannii</name>
    <dbReference type="NCBI Taxonomy" id="470"/>
    <lineage>
        <taxon>Bacteria</taxon>
        <taxon>Pseudomonadati</taxon>
        <taxon>Pseudomonadota</taxon>
        <taxon>Gammaproteobacteria</taxon>
        <taxon>Moraxellales</taxon>
        <taxon>Moraxellaceae</taxon>
        <taxon>Acinetobacter</taxon>
        <taxon>Acinetobacter calcoaceticus/baumannii complex</taxon>
    </lineage>
</organism>
<evidence type="ECO:0000313" key="3">
    <source>
        <dbReference type="Proteomes" id="UP000032746"/>
    </source>
</evidence>
<feature type="domain" description="RelA/SpoT" evidence="1">
    <location>
        <begin position="74"/>
        <end position="196"/>
    </location>
</feature>
<dbReference type="PATRIC" id="fig|470.1345.peg.733"/>
<dbReference type="InterPro" id="IPR007685">
    <property type="entry name" value="RelA_SpoT"/>
</dbReference>
<dbReference type="RefSeq" id="WP_000020584.1">
    <property type="nucleotide sequence ID" value="NZ_CACRXQ010000017.1"/>
</dbReference>
<dbReference type="EMBL" id="CP008706">
    <property type="protein sequence ID" value="AKA30531.1"/>
    <property type="molecule type" value="Genomic_DNA"/>
</dbReference>
<dbReference type="InterPro" id="IPR052366">
    <property type="entry name" value="GTP_Pyrophosphokinase"/>
</dbReference>
<name>A0A0D5YFM7_ACIBA</name>
<dbReference type="AlphaFoldDB" id="A0A0D5YFM7"/>
<accession>A0A0D5YFM7</accession>
<reference evidence="3" key="2">
    <citation type="submission" date="2015-03" db="EMBL/GenBank/DDBJ databases">
        <authorList>
            <person name="Gallagher L.A."/>
            <person name="Hayden H.S."/>
            <person name="Weiss E.J."/>
            <person name="Hager K.R."/>
            <person name="Ramage E."/>
            <person name="Radey M.R."/>
            <person name="Bydalek R."/>
            <person name="Manoil C."/>
            <person name="Miller S.I."/>
            <person name="Brittnacher M.J."/>
        </authorList>
    </citation>
    <scope>NUCLEOTIDE SEQUENCE [LARGE SCALE GENOMIC DNA]</scope>
    <source>
        <strain evidence="3">AB5075-UW</strain>
    </source>
</reference>
<proteinExistence type="predicted"/>
<dbReference type="GO" id="GO:0015969">
    <property type="term" value="P:guanosine tetraphosphate metabolic process"/>
    <property type="evidence" value="ECO:0007669"/>
    <property type="project" value="InterPro"/>
</dbReference>
<dbReference type="SUPFAM" id="SSF81301">
    <property type="entry name" value="Nucleotidyltransferase"/>
    <property type="match status" value="1"/>
</dbReference>
<dbReference type="PANTHER" id="PTHR47837">
    <property type="entry name" value="GTP PYROPHOSPHOKINASE YJBM"/>
    <property type="match status" value="1"/>
</dbReference>
<sequence length="356" mass="40655">MSIDEAKLVVPGTNVLRRAGAALISNTATQVEKTEAYNILNNWRALHSYPIDVFQKNIRSKCTQLKFRDFTVAQRLKRMPSIISKLQRNPRMNLARMQDIGGVRVILPSIADVRKLHEALVGRNNRFNHVPIVPCHDYIENPKSDGYRSIHQVFTYKSRDHSGLDGLKIELQIRTALQHSWATAVETLGVIENASIKSGFGSDEIRRFLKLSSALFSIKEGTPVVEEFSKSTPEEIAIEAKDIEQRLQIFTKLKWLQISAKHIESTSNSRHAYHLLILKQEESSWKVNVIPFTKAQEEIAQTMYATLESQVKQEHDVDIVLVSVGDMKAIKKAYPNYFLDTNQFIKEMQSAFKKYT</sequence>
<dbReference type="Gene3D" id="3.30.460.10">
    <property type="entry name" value="Beta Polymerase, domain 2"/>
    <property type="match status" value="1"/>
</dbReference>